<comment type="subcellular location">
    <subcellularLocation>
        <location evidence="1">Membrane</location>
        <topology evidence="1">Multi-pass membrane protein</topology>
    </subcellularLocation>
</comment>
<dbReference type="Pfam" id="PF00324">
    <property type="entry name" value="AA_permease"/>
    <property type="match status" value="1"/>
</dbReference>
<reference evidence="8" key="1">
    <citation type="submission" date="2021-02" db="EMBL/GenBank/DDBJ databases">
        <authorList>
            <person name="Nowell W R."/>
        </authorList>
    </citation>
    <scope>NUCLEOTIDE SEQUENCE</scope>
</reference>
<feature type="transmembrane region" description="Helical" evidence="5">
    <location>
        <begin position="59"/>
        <end position="82"/>
    </location>
</feature>
<dbReference type="EMBL" id="CAJOBI010040998">
    <property type="protein sequence ID" value="CAF4324231.1"/>
    <property type="molecule type" value="Genomic_DNA"/>
</dbReference>
<organism evidence="8 10">
    <name type="scientific">Rotaria magnacalcarata</name>
    <dbReference type="NCBI Taxonomy" id="392030"/>
    <lineage>
        <taxon>Eukaryota</taxon>
        <taxon>Metazoa</taxon>
        <taxon>Spiralia</taxon>
        <taxon>Gnathifera</taxon>
        <taxon>Rotifera</taxon>
        <taxon>Eurotatoria</taxon>
        <taxon>Bdelloidea</taxon>
        <taxon>Philodinida</taxon>
        <taxon>Philodinidae</taxon>
        <taxon>Rotaria</taxon>
    </lineage>
</organism>
<evidence type="ECO:0000313" key="7">
    <source>
        <dbReference type="EMBL" id="CAF4324231.1"/>
    </source>
</evidence>
<dbReference type="EMBL" id="CAJOBJ010070247">
    <property type="protein sequence ID" value="CAF4456986.1"/>
    <property type="molecule type" value="Genomic_DNA"/>
</dbReference>
<name>A0A820K102_9BILA</name>
<protein>
    <recommendedName>
        <fullName evidence="6">Amino acid permease/ SLC12A domain-containing protein</fullName>
    </recommendedName>
</protein>
<dbReference type="Proteomes" id="UP000681720">
    <property type="component" value="Unassembled WGS sequence"/>
</dbReference>
<evidence type="ECO:0000256" key="4">
    <source>
        <dbReference type="ARBA" id="ARBA00023136"/>
    </source>
</evidence>
<evidence type="ECO:0000256" key="2">
    <source>
        <dbReference type="ARBA" id="ARBA00022692"/>
    </source>
</evidence>
<dbReference type="Proteomes" id="UP000663842">
    <property type="component" value="Unassembled WGS sequence"/>
</dbReference>
<evidence type="ECO:0000256" key="3">
    <source>
        <dbReference type="ARBA" id="ARBA00022989"/>
    </source>
</evidence>
<evidence type="ECO:0000259" key="6">
    <source>
        <dbReference type="Pfam" id="PF00324"/>
    </source>
</evidence>
<sequence>MSTERVTSDIQHEKLNANVGISFISETIINDDLLSETIRAGLFLASDQVLSNSGPAGSLISYVIISIMVYFVMTNLETLLLISYVDQSRVKKFIILE</sequence>
<evidence type="ECO:0000313" key="8">
    <source>
        <dbReference type="EMBL" id="CAF4334326.1"/>
    </source>
</evidence>
<dbReference type="AlphaFoldDB" id="A0A820K102"/>
<proteinExistence type="predicted"/>
<evidence type="ECO:0000313" key="10">
    <source>
        <dbReference type="Proteomes" id="UP000663842"/>
    </source>
</evidence>
<dbReference type="Proteomes" id="UP000676336">
    <property type="component" value="Unassembled WGS sequence"/>
</dbReference>
<keyword evidence="4 5" id="KW-0472">Membrane</keyword>
<evidence type="ECO:0000313" key="9">
    <source>
        <dbReference type="EMBL" id="CAF4456986.1"/>
    </source>
</evidence>
<evidence type="ECO:0000256" key="5">
    <source>
        <dbReference type="SAM" id="Phobius"/>
    </source>
</evidence>
<feature type="domain" description="Amino acid permease/ SLC12A" evidence="6">
    <location>
        <begin position="36"/>
        <end position="78"/>
    </location>
</feature>
<evidence type="ECO:0000256" key="1">
    <source>
        <dbReference type="ARBA" id="ARBA00004141"/>
    </source>
</evidence>
<comment type="caution">
    <text evidence="8">The sequence shown here is derived from an EMBL/GenBank/DDBJ whole genome shotgun (WGS) entry which is preliminary data.</text>
</comment>
<gene>
    <name evidence="9" type="ORF">GIL414_LOCUS32684</name>
    <name evidence="7" type="ORF">SMN809_LOCUS27087</name>
    <name evidence="8" type="ORF">UXM345_LOCUS35171</name>
</gene>
<accession>A0A820K102</accession>
<keyword evidence="2 5" id="KW-0812">Transmembrane</keyword>
<dbReference type="EMBL" id="CAJOBF010013898">
    <property type="protein sequence ID" value="CAF4334326.1"/>
    <property type="molecule type" value="Genomic_DNA"/>
</dbReference>
<dbReference type="GO" id="GO:0016020">
    <property type="term" value="C:membrane"/>
    <property type="evidence" value="ECO:0007669"/>
    <property type="project" value="UniProtKB-SubCell"/>
</dbReference>
<dbReference type="InterPro" id="IPR004841">
    <property type="entry name" value="AA-permease/SLC12A_dom"/>
</dbReference>
<keyword evidence="3 5" id="KW-1133">Transmembrane helix</keyword>
<dbReference type="GO" id="GO:0055085">
    <property type="term" value="P:transmembrane transport"/>
    <property type="evidence" value="ECO:0007669"/>
    <property type="project" value="InterPro"/>
</dbReference>